<dbReference type="SUPFAM" id="SSF46767">
    <property type="entry name" value="Methylated DNA-protein cysteine methyltransferase, C-terminal domain"/>
    <property type="match status" value="1"/>
</dbReference>
<dbReference type="PROSITE" id="PS00374">
    <property type="entry name" value="MGMT"/>
    <property type="match status" value="1"/>
</dbReference>
<evidence type="ECO:0000256" key="2">
    <source>
        <dbReference type="ARBA" id="ARBA00008711"/>
    </source>
</evidence>
<name>A0A533Q5N3_9BACT</name>
<dbReference type="Gene3D" id="3.30.160.70">
    <property type="entry name" value="Methylated DNA-protein cysteine methyltransferase domain"/>
    <property type="match status" value="1"/>
</dbReference>
<dbReference type="PANTHER" id="PTHR10815:SF5">
    <property type="entry name" value="METHYLATED-DNA--PROTEIN-CYSTEINE METHYLTRANSFERASE"/>
    <property type="match status" value="1"/>
</dbReference>
<evidence type="ECO:0000313" key="10">
    <source>
        <dbReference type="EMBL" id="TLD39844.1"/>
    </source>
</evidence>
<organism evidence="10 11">
    <name type="scientific">Candidatus Jettenia ecosi</name>
    <dbReference type="NCBI Taxonomy" id="2494326"/>
    <lineage>
        <taxon>Bacteria</taxon>
        <taxon>Pseudomonadati</taxon>
        <taxon>Planctomycetota</taxon>
        <taxon>Candidatus Brocadiia</taxon>
        <taxon>Candidatus Brocadiales</taxon>
        <taxon>Candidatus Brocadiaceae</taxon>
        <taxon>Candidatus Jettenia</taxon>
    </lineage>
</organism>
<keyword evidence="6" id="KW-0227">DNA damage</keyword>
<accession>A0A533Q5N3</accession>
<dbReference type="GO" id="GO:0032259">
    <property type="term" value="P:methylation"/>
    <property type="evidence" value="ECO:0007669"/>
    <property type="project" value="UniProtKB-KW"/>
</dbReference>
<dbReference type="InterPro" id="IPR001497">
    <property type="entry name" value="MethylDNA_cys_MeTrfase_AS"/>
</dbReference>
<dbReference type="Gene3D" id="1.10.10.10">
    <property type="entry name" value="Winged helix-like DNA-binding domain superfamily/Winged helix DNA-binding domain"/>
    <property type="match status" value="1"/>
</dbReference>
<sequence>MIPGKPEILYFSSFQASVGHVYIAKSIRGVCRISFPCSTEEEFLYPFLKNPSAKIQRNNPILTYEIAVLREYFEGKQITFDFLLDVSQGTVFQRKVWSKLQEIPYGQCQSYKWVAEQIGSPKAARAVGLANNKNPLPPVIPCHRVIGSNGSLTGYAAGLPIKKQLLEMEYNAEQRKNGDVGRGFTGCPRIWLINKSKRQKL</sequence>
<evidence type="ECO:0000256" key="7">
    <source>
        <dbReference type="ARBA" id="ARBA00023204"/>
    </source>
</evidence>
<evidence type="ECO:0000259" key="9">
    <source>
        <dbReference type="Pfam" id="PF01035"/>
    </source>
</evidence>
<dbReference type="PANTHER" id="PTHR10815">
    <property type="entry name" value="METHYLATED-DNA--PROTEIN-CYSTEINE METHYLTRANSFERASE"/>
    <property type="match status" value="1"/>
</dbReference>
<evidence type="ECO:0000256" key="8">
    <source>
        <dbReference type="ARBA" id="ARBA00049348"/>
    </source>
</evidence>
<evidence type="ECO:0000256" key="4">
    <source>
        <dbReference type="ARBA" id="ARBA00022603"/>
    </source>
</evidence>
<dbReference type="NCBIfam" id="TIGR00589">
    <property type="entry name" value="ogt"/>
    <property type="match status" value="1"/>
</dbReference>
<dbReference type="AlphaFoldDB" id="A0A533Q5N3"/>
<dbReference type="FunFam" id="1.10.10.10:FF:000214">
    <property type="entry name" value="Methylated-DNA--protein-cysteine methyltransferase"/>
    <property type="match status" value="1"/>
</dbReference>
<dbReference type="InterPro" id="IPR036217">
    <property type="entry name" value="MethylDNA_cys_MeTrfase_DNAb"/>
</dbReference>
<keyword evidence="5 10" id="KW-0808">Transferase</keyword>
<comment type="catalytic activity">
    <reaction evidence="8">
        <text>a 6-O-methyl-2'-deoxyguanosine in DNA + L-cysteinyl-[protein] = S-methyl-L-cysteinyl-[protein] + a 2'-deoxyguanosine in DNA</text>
        <dbReference type="Rhea" id="RHEA:24000"/>
        <dbReference type="Rhea" id="RHEA-COMP:10131"/>
        <dbReference type="Rhea" id="RHEA-COMP:10132"/>
        <dbReference type="Rhea" id="RHEA-COMP:11367"/>
        <dbReference type="Rhea" id="RHEA-COMP:11368"/>
        <dbReference type="ChEBI" id="CHEBI:29950"/>
        <dbReference type="ChEBI" id="CHEBI:82612"/>
        <dbReference type="ChEBI" id="CHEBI:85445"/>
        <dbReference type="ChEBI" id="CHEBI:85448"/>
        <dbReference type="EC" id="2.1.1.63"/>
    </reaction>
</comment>
<dbReference type="InterPro" id="IPR014048">
    <property type="entry name" value="MethylDNA_cys_MeTrfase_DNA-bd"/>
</dbReference>
<evidence type="ECO:0000256" key="5">
    <source>
        <dbReference type="ARBA" id="ARBA00022679"/>
    </source>
</evidence>
<comment type="catalytic activity">
    <reaction evidence="1">
        <text>a 4-O-methyl-thymidine in DNA + L-cysteinyl-[protein] = a thymidine in DNA + S-methyl-L-cysteinyl-[protein]</text>
        <dbReference type="Rhea" id="RHEA:53428"/>
        <dbReference type="Rhea" id="RHEA-COMP:10131"/>
        <dbReference type="Rhea" id="RHEA-COMP:10132"/>
        <dbReference type="Rhea" id="RHEA-COMP:13555"/>
        <dbReference type="Rhea" id="RHEA-COMP:13556"/>
        <dbReference type="ChEBI" id="CHEBI:29950"/>
        <dbReference type="ChEBI" id="CHEBI:82612"/>
        <dbReference type="ChEBI" id="CHEBI:137386"/>
        <dbReference type="ChEBI" id="CHEBI:137387"/>
        <dbReference type="EC" id="2.1.1.63"/>
    </reaction>
</comment>
<comment type="caution">
    <text evidence="10">The sequence shown here is derived from an EMBL/GenBank/DDBJ whole genome shotgun (WGS) entry which is preliminary data.</text>
</comment>
<dbReference type="CDD" id="cd06445">
    <property type="entry name" value="ATase"/>
    <property type="match status" value="1"/>
</dbReference>
<dbReference type="SUPFAM" id="SSF53155">
    <property type="entry name" value="Methylated DNA-protein cysteine methyltransferase domain"/>
    <property type="match status" value="1"/>
</dbReference>
<dbReference type="InterPro" id="IPR036388">
    <property type="entry name" value="WH-like_DNA-bd_sf"/>
</dbReference>
<dbReference type="EMBL" id="SULG01000183">
    <property type="protein sequence ID" value="TLD39844.1"/>
    <property type="molecule type" value="Genomic_DNA"/>
</dbReference>
<gene>
    <name evidence="10" type="ORF">JETT_3891</name>
</gene>
<proteinExistence type="inferred from homology"/>
<dbReference type="GO" id="GO:0006281">
    <property type="term" value="P:DNA repair"/>
    <property type="evidence" value="ECO:0007669"/>
    <property type="project" value="UniProtKB-KW"/>
</dbReference>
<keyword evidence="4 10" id="KW-0489">Methyltransferase</keyword>
<dbReference type="EC" id="2.1.1.63" evidence="3"/>
<evidence type="ECO:0000256" key="1">
    <source>
        <dbReference type="ARBA" id="ARBA00001286"/>
    </source>
</evidence>
<dbReference type="GO" id="GO:0003908">
    <property type="term" value="F:methylated-DNA-[protein]-cysteine S-methyltransferase activity"/>
    <property type="evidence" value="ECO:0007669"/>
    <property type="project" value="UniProtKB-EC"/>
</dbReference>
<reference evidence="10 11" key="1">
    <citation type="submission" date="2019-04" db="EMBL/GenBank/DDBJ databases">
        <title>Genome of a novel bacterium Candidatus Jettenia ecosi reconstructed from metagenome of an anammox bioreactor.</title>
        <authorList>
            <person name="Mardanov A.V."/>
            <person name="Beletsky A.V."/>
            <person name="Ravin N.V."/>
            <person name="Botchkova E.A."/>
            <person name="Litti Y.V."/>
            <person name="Nozhevnikova A.N."/>
        </authorList>
    </citation>
    <scope>NUCLEOTIDE SEQUENCE [LARGE SCALE GENOMIC DNA]</scope>
    <source>
        <strain evidence="10">J2</strain>
    </source>
</reference>
<dbReference type="InterPro" id="IPR036631">
    <property type="entry name" value="MGMT_N_sf"/>
</dbReference>
<protein>
    <recommendedName>
        <fullName evidence="3">methylated-DNA--[protein]-cysteine S-methyltransferase</fullName>
        <ecNumber evidence="3">2.1.1.63</ecNumber>
    </recommendedName>
</protein>
<comment type="similarity">
    <text evidence="2">Belongs to the MGMT family.</text>
</comment>
<evidence type="ECO:0000313" key="11">
    <source>
        <dbReference type="Proteomes" id="UP000319783"/>
    </source>
</evidence>
<evidence type="ECO:0000256" key="6">
    <source>
        <dbReference type="ARBA" id="ARBA00022763"/>
    </source>
</evidence>
<evidence type="ECO:0000256" key="3">
    <source>
        <dbReference type="ARBA" id="ARBA00011918"/>
    </source>
</evidence>
<dbReference type="Proteomes" id="UP000319783">
    <property type="component" value="Unassembled WGS sequence"/>
</dbReference>
<dbReference type="Pfam" id="PF01035">
    <property type="entry name" value="DNA_binding_1"/>
    <property type="match status" value="1"/>
</dbReference>
<feature type="domain" description="Methylated-DNA-[protein]-cysteine S-methyltransferase DNA binding" evidence="9">
    <location>
        <begin position="92"/>
        <end position="169"/>
    </location>
</feature>
<keyword evidence="7" id="KW-0234">DNA repair</keyword>